<evidence type="ECO:0000313" key="3">
    <source>
        <dbReference type="Proteomes" id="UP000009319"/>
    </source>
</evidence>
<name>K0PTH8_9HYPH</name>
<dbReference type="HOGENOM" id="CLU_818534_0_0_5"/>
<protein>
    <submittedName>
        <fullName evidence="2">Uncharacterized protein</fullName>
    </submittedName>
</protein>
<accession>K0PTH8</accession>
<organism evidence="2 3">
    <name type="scientific">Rhizobium mesoamericanum STM3625</name>
    <dbReference type="NCBI Taxonomy" id="1211777"/>
    <lineage>
        <taxon>Bacteria</taxon>
        <taxon>Pseudomonadati</taxon>
        <taxon>Pseudomonadota</taxon>
        <taxon>Alphaproteobacteria</taxon>
        <taxon>Hyphomicrobiales</taxon>
        <taxon>Rhizobiaceae</taxon>
        <taxon>Rhizobium/Agrobacterium group</taxon>
        <taxon>Rhizobium</taxon>
    </lineage>
</organism>
<sequence>MAIFPTLGSQVIPSWLTNNSDTLLNAGVGLLSGRTPNEQAAGLAQGVGQARQRNKTLEFLRQNNPDLAAAVESGALSGGDAYKLFYQQKLEAQKPRPLSFETLPDGTYGNFDSQTGTFSPIGKAAKAGGMDDYSNRANAAASLGLAPGDPRYQAFVLTGKMPREDAQPLTTTDKKAILEADDAISTNKSAIGLLDQALAINDKANSGWFTGARATAGNNLPDWAVPDALSSPESSAATTEYDNLVQQGALSQLKTIFGGNPTEGERAILLELQASSSKPPEIRKKILQRAKELANNRLMLNQQRADQLRGGDFYKPQGGMSGSGPGPRKTSTGTTWSVE</sequence>
<feature type="region of interest" description="Disordered" evidence="1">
    <location>
        <begin position="302"/>
        <end position="339"/>
    </location>
</feature>
<dbReference type="eggNOG" id="COG0741">
    <property type="taxonomic scope" value="Bacteria"/>
</dbReference>
<evidence type="ECO:0000313" key="2">
    <source>
        <dbReference type="EMBL" id="CCM77128.1"/>
    </source>
</evidence>
<reference evidence="2 3" key="1">
    <citation type="journal article" date="2013" name="Genome Announc.">
        <title>Draft Genome Sequence of Rhizobium mesoamericanum STM3625, a Nitrogen-Fixing Symbiont of Mimosa pudica Isolated in French Guiana (South America).</title>
        <authorList>
            <person name="Moulin L."/>
            <person name="Mornico D."/>
            <person name="Melkonian R."/>
            <person name="Klonowska A."/>
        </authorList>
    </citation>
    <scope>NUCLEOTIDE SEQUENCE [LARGE SCALE GENOMIC DNA]</scope>
    <source>
        <strain evidence="2 3">STM3625</strain>
    </source>
</reference>
<dbReference type="STRING" id="1211777.BN77_4176"/>
<gene>
    <name evidence="2" type="ORF">BN77_4176</name>
</gene>
<dbReference type="AlphaFoldDB" id="K0PTH8"/>
<comment type="caution">
    <text evidence="2">The sequence shown here is derived from an EMBL/GenBank/DDBJ whole genome shotgun (WGS) entry which is preliminary data.</text>
</comment>
<dbReference type="RefSeq" id="WP_007535059.1">
    <property type="nucleotide sequence ID" value="NZ_HF536772.1"/>
</dbReference>
<evidence type="ECO:0000256" key="1">
    <source>
        <dbReference type="SAM" id="MobiDB-lite"/>
    </source>
</evidence>
<keyword evidence="3" id="KW-1185">Reference proteome</keyword>
<dbReference type="EMBL" id="CANI01000028">
    <property type="protein sequence ID" value="CCM77128.1"/>
    <property type="molecule type" value="Genomic_DNA"/>
</dbReference>
<feature type="compositionally biased region" description="Polar residues" evidence="1">
    <location>
        <begin position="329"/>
        <end position="339"/>
    </location>
</feature>
<proteinExistence type="predicted"/>
<dbReference type="Proteomes" id="UP000009319">
    <property type="component" value="Unassembled WGS sequence"/>
</dbReference>